<sequence>MCRRPSKAPPPSPLRGYPRSIIPVLTERTTIASIRRIPAPPSFFRRYQSANPNLHDSFGCPVMCRKRSTSKPKDKVKTFFGFSLSLGR</sequence>
<comment type="caution">
    <text evidence="1">The sequence shown here is derived from an EMBL/GenBank/DDBJ whole genome shotgun (WGS) entry which is preliminary data.</text>
</comment>
<dbReference type="AlphaFoldDB" id="A0A2A2MC79"/>
<dbReference type="Proteomes" id="UP000218796">
    <property type="component" value="Unassembled WGS sequence"/>
</dbReference>
<proteinExistence type="predicted"/>
<name>A0A2A2MC79_9GAMM</name>
<keyword evidence="2" id="KW-1185">Reference proteome</keyword>
<gene>
    <name evidence="1" type="ORF">CJD50_12370</name>
</gene>
<organism evidence="1 2">
    <name type="scientific">Hafnia paralvei</name>
    <dbReference type="NCBI Taxonomy" id="546367"/>
    <lineage>
        <taxon>Bacteria</taxon>
        <taxon>Pseudomonadati</taxon>
        <taxon>Pseudomonadota</taxon>
        <taxon>Gammaproteobacteria</taxon>
        <taxon>Enterobacterales</taxon>
        <taxon>Hafniaceae</taxon>
        <taxon>Hafnia</taxon>
    </lineage>
</organism>
<accession>A0A2A2MC79</accession>
<protein>
    <submittedName>
        <fullName evidence="1">Uncharacterized protein</fullName>
    </submittedName>
</protein>
<evidence type="ECO:0000313" key="1">
    <source>
        <dbReference type="EMBL" id="PAV96487.1"/>
    </source>
</evidence>
<dbReference type="EMBL" id="NQMS01000004">
    <property type="protein sequence ID" value="PAV96487.1"/>
    <property type="molecule type" value="Genomic_DNA"/>
</dbReference>
<reference evidence="1 2" key="1">
    <citation type="submission" date="2017-08" db="EMBL/GenBank/DDBJ databases">
        <title>Draft Genome Sequence of Hafnia alvei CITHA-6 Isolated from Raw Bovine Milk.</title>
        <authorList>
            <person name="Culligan E.P."/>
            <person name="Mcsweeney A."/>
            <person name="O'Doherty C."/>
            <person name="Gleeson E."/>
            <person name="O'Riordan D."/>
            <person name="Sleator R.D."/>
        </authorList>
    </citation>
    <scope>NUCLEOTIDE SEQUENCE [LARGE SCALE GENOMIC DNA]</scope>
    <source>
        <strain evidence="1 2">CITHA-6</strain>
    </source>
</reference>
<evidence type="ECO:0000313" key="2">
    <source>
        <dbReference type="Proteomes" id="UP000218796"/>
    </source>
</evidence>